<reference evidence="1 2" key="1">
    <citation type="journal article" date="2006" name="J. Bacteriol.">
        <title>Genome sequence of Aeromonas hydrophila ATCC 7966T: jack of all trades.</title>
        <authorList>
            <person name="Seshadri R."/>
            <person name="Joseph S.W."/>
            <person name="Chopra A.K."/>
            <person name="Sha J."/>
            <person name="Shaw J."/>
            <person name="Graf J."/>
            <person name="Haft D."/>
            <person name="Wu M."/>
            <person name="Ren Q."/>
            <person name="Rosovitz M.J."/>
            <person name="Madupu R."/>
            <person name="Tallon L."/>
            <person name="Kim M."/>
            <person name="Jin S."/>
            <person name="Vuong H."/>
            <person name="Stine O.C."/>
            <person name="Ali A."/>
            <person name="Horneman A.J."/>
            <person name="Heidelberg J.F."/>
        </authorList>
    </citation>
    <scope>NUCLEOTIDE SEQUENCE [LARGE SCALE GENOMIC DNA]</scope>
    <source>
        <strain evidence="2">ATCC 7966 / DSM 30187 / BCRC 13018 / CCUG 14551 / JCM 1027 / KCTC 2358 / NCIMB 9240 / NCTC 8049</strain>
    </source>
</reference>
<evidence type="ECO:0000313" key="2">
    <source>
        <dbReference type="Proteomes" id="UP000000756"/>
    </source>
</evidence>
<evidence type="ECO:0000313" key="1">
    <source>
        <dbReference type="EMBL" id="ABK38134.1"/>
    </source>
</evidence>
<dbReference type="Pfam" id="PF11236">
    <property type="entry name" value="DUF3037"/>
    <property type="match status" value="1"/>
</dbReference>
<keyword evidence="2" id="KW-1185">Reference proteome</keyword>
<dbReference type="KEGG" id="aha:AHA_2033"/>
<dbReference type="EnsemblBacteria" id="ABK38134">
    <property type="protein sequence ID" value="ABK38134"/>
    <property type="gene ID" value="AHA_2033"/>
</dbReference>
<dbReference type="InterPro" id="IPR021398">
    <property type="entry name" value="DUF3037"/>
</dbReference>
<accession>A0KJW2</accession>
<dbReference type="eggNOG" id="ENOG502ZSMJ">
    <property type="taxonomic scope" value="Bacteria"/>
</dbReference>
<organism evidence="1 2">
    <name type="scientific">Aeromonas hydrophila subsp. hydrophila (strain ATCC 7966 / DSM 30187 / BCRC 13018 / CCUG 14551 / JCM 1027 / KCTC 2358 / NCIMB 9240 / NCTC 8049)</name>
    <dbReference type="NCBI Taxonomy" id="380703"/>
    <lineage>
        <taxon>Bacteria</taxon>
        <taxon>Pseudomonadati</taxon>
        <taxon>Pseudomonadota</taxon>
        <taxon>Gammaproteobacteria</taxon>
        <taxon>Aeromonadales</taxon>
        <taxon>Aeromonadaceae</taxon>
        <taxon>Aeromonas</taxon>
    </lineage>
</organism>
<proteinExistence type="predicted"/>
<dbReference type="STRING" id="380703.AHA_2033"/>
<evidence type="ECO:0008006" key="3">
    <source>
        <dbReference type="Google" id="ProtNLM"/>
    </source>
</evidence>
<gene>
    <name evidence="1" type="ordered locus">AHA_2033</name>
</gene>
<dbReference type="HOGENOM" id="CLU_087282_0_0_6"/>
<name>A0KJW2_AERHH</name>
<dbReference type="EMBL" id="CP000462">
    <property type="protein sequence ID" value="ABK38134.1"/>
    <property type="molecule type" value="Genomic_DNA"/>
</dbReference>
<protein>
    <recommendedName>
        <fullName evidence="3">DUF3037 domain-containing protein</fullName>
    </recommendedName>
</protein>
<sequence>MEVDRAMTHQVVYAVVQFRPYRETEEFANVGVVLCAPKAGFLDYRIETTRFSRVTGFFSELDVKLPRMVAKFVSDELQRVQETSLYLGSPDSTLRLFHEATKAKEGLIYFSQAKPALVDGDLAEYLEKLYEHYVHHSFAKQPSATEKLETAVRQLLEQNDLRKYYKAADLGDPMGLVKAKVPFIHQKDGMNMRAIRPLSFVFGRPTPNKIVDEAEQWANRFKRLFGAGILAPEKVIVPVEFPDASENQALLPAVNEAIKVFSNRSVTIVPADDAGQILAFASRV</sequence>
<dbReference type="Proteomes" id="UP000000756">
    <property type="component" value="Chromosome"/>
</dbReference>
<dbReference type="OrthoDB" id="8851633at2"/>
<dbReference type="AlphaFoldDB" id="A0KJW2"/>